<proteinExistence type="predicted"/>
<sequence>MAEATPYPPPGGPLRPPSWQPPPLSGLPPGEGPAPYLPPGPPPRLSSGPLPPLHQSEQLGRVSGGGHHIRVQFNRQFYRTPPGLMGIFEVLCCTVIVTGLSFRGFIFDVFFFLSNLAFTYALVGAMFFLNGLLGLHGGRDLPLLVAVQYYGLGFFMFLAAGVGSLMRTEQEGLDILLSIMAVLVAITLLVHVIHAVQQFMSTQPRPRNTRLPLYVCVCVRKK</sequence>
<evidence type="ECO:0000313" key="4">
    <source>
        <dbReference type="Proteomes" id="UP000821853"/>
    </source>
</evidence>
<keyword evidence="4" id="KW-1185">Reference proteome</keyword>
<feature type="region of interest" description="Disordered" evidence="1">
    <location>
        <begin position="1"/>
        <end position="57"/>
    </location>
</feature>
<evidence type="ECO:0000256" key="2">
    <source>
        <dbReference type="SAM" id="Phobius"/>
    </source>
</evidence>
<protein>
    <submittedName>
        <fullName evidence="3">Uncharacterized protein</fullName>
    </submittedName>
</protein>
<dbReference type="AlphaFoldDB" id="A0A9J6FWU9"/>
<feature type="transmembrane region" description="Helical" evidence="2">
    <location>
        <begin position="141"/>
        <end position="163"/>
    </location>
</feature>
<feature type="transmembrane region" description="Helical" evidence="2">
    <location>
        <begin position="109"/>
        <end position="129"/>
    </location>
</feature>
<accession>A0A9J6FWU9</accession>
<evidence type="ECO:0000256" key="1">
    <source>
        <dbReference type="SAM" id="MobiDB-lite"/>
    </source>
</evidence>
<feature type="compositionally biased region" description="Pro residues" evidence="1">
    <location>
        <begin position="1"/>
        <end position="52"/>
    </location>
</feature>
<dbReference type="OMA" id="AMFFVNG"/>
<keyword evidence="2" id="KW-0812">Transmembrane</keyword>
<dbReference type="EMBL" id="JABSTR010000004">
    <property type="protein sequence ID" value="KAH9367565.1"/>
    <property type="molecule type" value="Genomic_DNA"/>
</dbReference>
<evidence type="ECO:0000313" key="3">
    <source>
        <dbReference type="EMBL" id="KAH9367565.1"/>
    </source>
</evidence>
<keyword evidence="2" id="KW-0472">Membrane</keyword>
<dbReference type="VEuPathDB" id="VectorBase:HLOH_060930"/>
<reference evidence="3 4" key="1">
    <citation type="journal article" date="2020" name="Cell">
        <title>Large-Scale Comparative Analyses of Tick Genomes Elucidate Their Genetic Diversity and Vector Capacities.</title>
        <authorList>
            <consortium name="Tick Genome and Microbiome Consortium (TIGMIC)"/>
            <person name="Jia N."/>
            <person name="Wang J."/>
            <person name="Shi W."/>
            <person name="Du L."/>
            <person name="Sun Y."/>
            <person name="Zhan W."/>
            <person name="Jiang J.F."/>
            <person name="Wang Q."/>
            <person name="Zhang B."/>
            <person name="Ji P."/>
            <person name="Bell-Sakyi L."/>
            <person name="Cui X.M."/>
            <person name="Yuan T.T."/>
            <person name="Jiang B.G."/>
            <person name="Yang W.F."/>
            <person name="Lam T.T."/>
            <person name="Chang Q.C."/>
            <person name="Ding S.J."/>
            <person name="Wang X.J."/>
            <person name="Zhu J.G."/>
            <person name="Ruan X.D."/>
            <person name="Zhao L."/>
            <person name="Wei J.T."/>
            <person name="Ye R.Z."/>
            <person name="Que T.C."/>
            <person name="Du C.H."/>
            <person name="Zhou Y.H."/>
            <person name="Cheng J.X."/>
            <person name="Dai P.F."/>
            <person name="Guo W.B."/>
            <person name="Han X.H."/>
            <person name="Huang E.J."/>
            <person name="Li L.F."/>
            <person name="Wei W."/>
            <person name="Gao Y.C."/>
            <person name="Liu J.Z."/>
            <person name="Shao H.Z."/>
            <person name="Wang X."/>
            <person name="Wang C.C."/>
            <person name="Yang T.C."/>
            <person name="Huo Q.B."/>
            <person name="Li W."/>
            <person name="Chen H.Y."/>
            <person name="Chen S.E."/>
            <person name="Zhou L.G."/>
            <person name="Ni X.B."/>
            <person name="Tian J.H."/>
            <person name="Sheng Y."/>
            <person name="Liu T."/>
            <person name="Pan Y.S."/>
            <person name="Xia L.Y."/>
            <person name="Li J."/>
            <person name="Zhao F."/>
            <person name="Cao W.C."/>
        </authorList>
    </citation>
    <scope>NUCLEOTIDE SEQUENCE [LARGE SCALE GENOMIC DNA]</scope>
    <source>
        <strain evidence="3">HaeL-2018</strain>
    </source>
</reference>
<gene>
    <name evidence="3" type="ORF">HPB48_002857</name>
</gene>
<feature type="transmembrane region" description="Helical" evidence="2">
    <location>
        <begin position="175"/>
        <end position="196"/>
    </location>
</feature>
<dbReference type="Proteomes" id="UP000821853">
    <property type="component" value="Chromosome 2"/>
</dbReference>
<organism evidence="3 4">
    <name type="scientific">Haemaphysalis longicornis</name>
    <name type="common">Bush tick</name>
    <dbReference type="NCBI Taxonomy" id="44386"/>
    <lineage>
        <taxon>Eukaryota</taxon>
        <taxon>Metazoa</taxon>
        <taxon>Ecdysozoa</taxon>
        <taxon>Arthropoda</taxon>
        <taxon>Chelicerata</taxon>
        <taxon>Arachnida</taxon>
        <taxon>Acari</taxon>
        <taxon>Parasitiformes</taxon>
        <taxon>Ixodida</taxon>
        <taxon>Ixodoidea</taxon>
        <taxon>Ixodidae</taxon>
        <taxon>Haemaphysalinae</taxon>
        <taxon>Haemaphysalis</taxon>
    </lineage>
</organism>
<comment type="caution">
    <text evidence="3">The sequence shown here is derived from an EMBL/GenBank/DDBJ whole genome shotgun (WGS) entry which is preliminary data.</text>
</comment>
<name>A0A9J6FWU9_HAELO</name>
<keyword evidence="2" id="KW-1133">Transmembrane helix</keyword>
<feature type="transmembrane region" description="Helical" evidence="2">
    <location>
        <begin position="83"/>
        <end position="103"/>
    </location>
</feature>